<feature type="compositionally biased region" description="Low complexity" evidence="1">
    <location>
        <begin position="258"/>
        <end position="277"/>
    </location>
</feature>
<name>A0ABQ9VSB4_SAGOE</name>
<dbReference type="EMBL" id="JASSZA010000005">
    <property type="protein sequence ID" value="KAK2112274.1"/>
    <property type="molecule type" value="Genomic_DNA"/>
</dbReference>
<gene>
    <name evidence="2" type="ORF">P7K49_012021</name>
</gene>
<protein>
    <submittedName>
        <fullName evidence="2">Uncharacterized protein</fullName>
    </submittedName>
</protein>
<organism evidence="2 3">
    <name type="scientific">Saguinus oedipus</name>
    <name type="common">Cotton-top tamarin</name>
    <name type="synonym">Oedipomidas oedipus</name>
    <dbReference type="NCBI Taxonomy" id="9490"/>
    <lineage>
        <taxon>Eukaryota</taxon>
        <taxon>Metazoa</taxon>
        <taxon>Chordata</taxon>
        <taxon>Craniata</taxon>
        <taxon>Vertebrata</taxon>
        <taxon>Euteleostomi</taxon>
        <taxon>Mammalia</taxon>
        <taxon>Eutheria</taxon>
        <taxon>Euarchontoglires</taxon>
        <taxon>Primates</taxon>
        <taxon>Haplorrhini</taxon>
        <taxon>Platyrrhini</taxon>
        <taxon>Cebidae</taxon>
        <taxon>Callitrichinae</taxon>
        <taxon>Saguinus</taxon>
    </lineage>
</organism>
<reference evidence="2 3" key="1">
    <citation type="submission" date="2023-05" db="EMBL/GenBank/DDBJ databases">
        <title>B98-5 Cell Line De Novo Hybrid Assembly: An Optical Mapping Approach.</title>
        <authorList>
            <person name="Kananen K."/>
            <person name="Auerbach J.A."/>
            <person name="Kautto E."/>
            <person name="Blachly J.S."/>
        </authorList>
    </citation>
    <scope>NUCLEOTIDE SEQUENCE [LARGE SCALE GENOMIC DNA]</scope>
    <source>
        <strain evidence="2">B95-8</strain>
        <tissue evidence="2">Cell line</tissue>
    </source>
</reference>
<feature type="compositionally biased region" description="Basic residues" evidence="1">
    <location>
        <begin position="179"/>
        <end position="188"/>
    </location>
</feature>
<evidence type="ECO:0000313" key="3">
    <source>
        <dbReference type="Proteomes" id="UP001266305"/>
    </source>
</evidence>
<feature type="region of interest" description="Disordered" evidence="1">
    <location>
        <begin position="179"/>
        <end position="277"/>
    </location>
</feature>
<keyword evidence="3" id="KW-1185">Reference proteome</keyword>
<evidence type="ECO:0000256" key="1">
    <source>
        <dbReference type="SAM" id="MobiDB-lite"/>
    </source>
</evidence>
<proteinExistence type="predicted"/>
<accession>A0ABQ9VSB4</accession>
<feature type="compositionally biased region" description="Low complexity" evidence="1">
    <location>
        <begin position="208"/>
        <end position="221"/>
    </location>
</feature>
<dbReference type="Proteomes" id="UP001266305">
    <property type="component" value="Unassembled WGS sequence"/>
</dbReference>
<evidence type="ECO:0000313" key="2">
    <source>
        <dbReference type="EMBL" id="KAK2112274.1"/>
    </source>
</evidence>
<sequence>MAACAWREVLHTDKQRERIHQRSSRFVLRHSGISGPDSSKILSYSKLPRLLMTPYKTRSRVLGLHCSLSRRPHARAHRGARLKLSVLPDYLELRVAEHHQRGTSTDTVPFHEGHVNAPDPPQTRESGVPLPRLSVPVYDAGLQPSLLPRRTKASNPAPQTASSTCAAERLCRVFSSFKGRQRIHQRGHSPREIGGRRTRHAQAQQAWPEARTAPTPQTTTPEAPPLPRRKLGRAREARAAAAPTPQPEHYELGGSVESRAASAPASCASPAALPFPQ</sequence>
<comment type="caution">
    <text evidence="2">The sequence shown here is derived from an EMBL/GenBank/DDBJ whole genome shotgun (WGS) entry which is preliminary data.</text>
</comment>